<dbReference type="InterPro" id="IPR028098">
    <property type="entry name" value="Glyco_trans_4-like_N"/>
</dbReference>
<dbReference type="EMBL" id="CZAF01000008">
    <property type="protein sequence ID" value="CUP24798.1"/>
    <property type="molecule type" value="Genomic_DNA"/>
</dbReference>
<dbReference type="Proteomes" id="UP000432488">
    <property type="component" value="Unassembled WGS sequence"/>
</dbReference>
<dbReference type="Gene3D" id="3.40.50.2000">
    <property type="entry name" value="Glycogen Phosphorylase B"/>
    <property type="match status" value="2"/>
</dbReference>
<reference evidence="14 15" key="3">
    <citation type="journal article" date="2019" name="Nat. Med.">
        <title>A library of human gut bacterial isolates paired with longitudinal multiomics data enables mechanistic microbiome research.</title>
        <authorList>
            <person name="Poyet M."/>
            <person name="Groussin M."/>
            <person name="Gibbons S.M."/>
            <person name="Avila-Pacheco J."/>
            <person name="Jiang X."/>
            <person name="Kearney S.M."/>
            <person name="Perrotta A.R."/>
            <person name="Berdy B."/>
            <person name="Zhao S."/>
            <person name="Lieberman T.D."/>
            <person name="Swanson P.K."/>
            <person name="Smith M."/>
            <person name="Roesemann S."/>
            <person name="Alexander J.E."/>
            <person name="Rich S.A."/>
            <person name="Livny J."/>
            <person name="Vlamakis H."/>
            <person name="Clish C."/>
            <person name="Bullock K."/>
            <person name="Deik A."/>
            <person name="Scott J."/>
            <person name="Pierce K.A."/>
            <person name="Xavier R.J."/>
            <person name="Alm E.J."/>
        </authorList>
    </citation>
    <scope>NUCLEOTIDE SEQUENCE [LARGE SCALE GENOMIC DNA]</scope>
    <source>
        <strain evidence="5 16">BIOML-A11</strain>
        <strain evidence="4 14">BIOML-A42</strain>
        <strain evidence="6 15">BIOML-A5</strain>
    </source>
</reference>
<evidence type="ECO:0000313" key="10">
    <source>
        <dbReference type="EMBL" id="RHH33756.1"/>
    </source>
</evidence>
<evidence type="ECO:0000259" key="2">
    <source>
        <dbReference type="Pfam" id="PF13439"/>
    </source>
</evidence>
<evidence type="ECO:0000313" key="12">
    <source>
        <dbReference type="Proteomes" id="UP000260844"/>
    </source>
</evidence>
<dbReference type="EMBL" id="WCUV01000008">
    <property type="protein sequence ID" value="KAB4090930.1"/>
    <property type="molecule type" value="Genomic_DNA"/>
</dbReference>
<dbReference type="EMBL" id="WCTR01000022">
    <property type="protein sequence ID" value="KAB4208739.1"/>
    <property type="molecule type" value="Genomic_DNA"/>
</dbReference>
<evidence type="ECO:0000259" key="1">
    <source>
        <dbReference type="Pfam" id="PF00534"/>
    </source>
</evidence>
<dbReference type="InterPro" id="IPR050194">
    <property type="entry name" value="Glycosyltransferase_grp1"/>
</dbReference>
<organism evidence="3 11">
    <name type="scientific">Bacteroides uniformis</name>
    <dbReference type="NCBI Taxonomy" id="820"/>
    <lineage>
        <taxon>Bacteria</taxon>
        <taxon>Pseudomonadati</taxon>
        <taxon>Bacteroidota</taxon>
        <taxon>Bacteroidia</taxon>
        <taxon>Bacteroidales</taxon>
        <taxon>Bacteroidaceae</taxon>
        <taxon>Bacteroides</taxon>
    </lineage>
</organism>
<dbReference type="Proteomes" id="UP001218502">
    <property type="component" value="Unassembled WGS sequence"/>
</dbReference>
<evidence type="ECO:0000313" key="7">
    <source>
        <dbReference type="EMBL" id="MDC1754355.1"/>
    </source>
</evidence>
<evidence type="ECO:0000313" key="15">
    <source>
        <dbReference type="Proteomes" id="UP000462376"/>
    </source>
</evidence>
<evidence type="ECO:0000313" key="16">
    <source>
        <dbReference type="Proteomes" id="UP000466952"/>
    </source>
</evidence>
<dbReference type="EMBL" id="JAQNQY010000027">
    <property type="protein sequence ID" value="MDC1754355.1"/>
    <property type="molecule type" value="Genomic_DNA"/>
</dbReference>
<evidence type="ECO:0000313" key="6">
    <source>
        <dbReference type="EMBL" id="KAB4236937.1"/>
    </source>
</evidence>
<dbReference type="EMBL" id="QSPV01000001">
    <property type="protein sequence ID" value="RGJ97277.1"/>
    <property type="molecule type" value="Genomic_DNA"/>
</dbReference>
<reference evidence="12 13" key="2">
    <citation type="submission" date="2018-08" db="EMBL/GenBank/DDBJ databases">
        <title>A genome reference for cultivated species of the human gut microbiota.</title>
        <authorList>
            <person name="Zou Y."/>
            <person name="Xue W."/>
            <person name="Luo G."/>
        </authorList>
    </citation>
    <scope>NUCLEOTIDE SEQUENCE [LARGE SCALE GENOMIC DNA]</scope>
    <source>
        <strain evidence="10 13">AM18-14LB</strain>
        <strain evidence="9 12">TM04-30</strain>
    </source>
</reference>
<dbReference type="Pfam" id="PF13439">
    <property type="entry name" value="Glyco_transf_4"/>
    <property type="match status" value="1"/>
</dbReference>
<accession>A0A139JTV0</accession>
<dbReference type="EMBL" id="WCTL01000007">
    <property type="protein sequence ID" value="KAB4236937.1"/>
    <property type="molecule type" value="Genomic_DNA"/>
</dbReference>
<evidence type="ECO:0000313" key="14">
    <source>
        <dbReference type="Proteomes" id="UP000432488"/>
    </source>
</evidence>
<reference evidence="3 11" key="1">
    <citation type="submission" date="2015-09" db="EMBL/GenBank/DDBJ databases">
        <authorList>
            <consortium name="Pathogen Informatics"/>
        </authorList>
    </citation>
    <scope>NUCLEOTIDE SEQUENCE [LARGE SCALE GENOMIC DNA]</scope>
    <source>
        <strain evidence="3 11">2789STDY5834847</strain>
    </source>
</reference>
<dbReference type="InterPro" id="IPR001296">
    <property type="entry name" value="Glyco_trans_1"/>
</dbReference>
<protein>
    <submittedName>
        <fullName evidence="3">Glycosyl transferase family protein</fullName>
        <ecNumber evidence="3">2.4.1.250</ecNumber>
    </submittedName>
    <submittedName>
        <fullName evidence="4 9">Glycosyltransferase</fullName>
    </submittedName>
</protein>
<dbReference type="EMBL" id="JAQNSB010000033">
    <property type="protein sequence ID" value="MDC1856664.1"/>
    <property type="molecule type" value="Genomic_DNA"/>
</dbReference>
<dbReference type="AlphaFoldDB" id="A0A139JTV0"/>
<gene>
    <name evidence="3" type="primary">mshA_3</name>
    <name evidence="10" type="ORF">DW216_05700</name>
    <name evidence="9" type="ORF">DXD40_01070</name>
    <name evidence="3" type="ORF">ERS852462_03076</name>
    <name evidence="6" type="ORF">GAP47_09315</name>
    <name evidence="5" type="ORF">GAP55_21130</name>
    <name evidence="4" type="ORF">GAQ56_13195</name>
    <name evidence="7" type="ORF">POY80_18125</name>
    <name evidence="8" type="ORF">POZ22_18030</name>
</gene>
<dbReference type="EC" id="2.4.1.250" evidence="3"/>
<sequence>MKVLLIDVYNYNKGGAETVCFNTGDMLEQNGHEVTYFTLKWKQNRPSKFEKYFPESKDTRKGVFRQVINLRNYFYYPDAARKIEQLIIDEKPDIAHIHLLWGQISPSIFTILKKYNIPIVFTIHDYRIVCPAYSFRNGKDEVCEKCQGKHFYRCVTNRCTKGSYFLSIFMAAEQYYRNKFFNPAKYIDGLLYVSNFAKGKHEKYMPALKELPNIVLHNFSVSISEHRIPLKEKYFLFLGRLSQEKGIITLMNAFKNRPQDKLKIVGDGPLRNQLEAYKEQHGIKNIEFLGYKSGQELMDLKKNAYFVVVPSEWYENNPMAIIESYCEGVPAIGSRIGGIPEIINEGKTGYIFKPHNTTELTEKIAKASDLSAEVYQQMSDNAISFAHKDMSKESYYKRLLPFYEQLLNNKK</sequence>
<dbReference type="PATRIC" id="fig|820.27.peg.4064"/>
<dbReference type="Proteomes" id="UP000095614">
    <property type="component" value="Unassembled WGS sequence"/>
</dbReference>
<dbReference type="SUPFAM" id="SSF53756">
    <property type="entry name" value="UDP-Glycosyltransferase/glycogen phosphorylase"/>
    <property type="match status" value="1"/>
</dbReference>
<dbReference type="OrthoDB" id="1096251at2"/>
<dbReference type="Proteomes" id="UP000466952">
    <property type="component" value="Unassembled WGS sequence"/>
</dbReference>
<dbReference type="CDD" id="cd03801">
    <property type="entry name" value="GT4_PimA-like"/>
    <property type="match status" value="1"/>
</dbReference>
<evidence type="ECO:0000313" key="9">
    <source>
        <dbReference type="EMBL" id="RGJ97277.1"/>
    </source>
</evidence>
<dbReference type="EMBL" id="QRJL01000002">
    <property type="protein sequence ID" value="RHH33756.1"/>
    <property type="molecule type" value="Genomic_DNA"/>
</dbReference>
<evidence type="ECO:0000313" key="5">
    <source>
        <dbReference type="EMBL" id="KAB4208739.1"/>
    </source>
</evidence>
<feature type="domain" description="Glycosyltransferase subfamily 4-like N-terminal" evidence="2">
    <location>
        <begin position="14"/>
        <end position="127"/>
    </location>
</feature>
<evidence type="ECO:0000313" key="13">
    <source>
        <dbReference type="Proteomes" id="UP000283766"/>
    </source>
</evidence>
<dbReference type="PANTHER" id="PTHR45947:SF13">
    <property type="entry name" value="TRANSFERASE"/>
    <property type="match status" value="1"/>
</dbReference>
<evidence type="ECO:0000313" key="11">
    <source>
        <dbReference type="Proteomes" id="UP000095614"/>
    </source>
</evidence>
<keyword evidence="3" id="KW-0328">Glycosyltransferase</keyword>
<dbReference type="Proteomes" id="UP000283766">
    <property type="component" value="Unassembled WGS sequence"/>
</dbReference>
<dbReference type="GO" id="GO:0102710">
    <property type="term" value="F:D-inositol-3-phosphate glycosyltransferase activity"/>
    <property type="evidence" value="ECO:0007669"/>
    <property type="project" value="UniProtKB-EC"/>
</dbReference>
<keyword evidence="3" id="KW-0808">Transferase</keyword>
<evidence type="ECO:0000313" key="4">
    <source>
        <dbReference type="EMBL" id="KAB4090930.1"/>
    </source>
</evidence>
<proteinExistence type="predicted"/>
<dbReference type="Proteomes" id="UP000462376">
    <property type="component" value="Unassembled WGS sequence"/>
</dbReference>
<evidence type="ECO:0000313" key="3">
    <source>
        <dbReference type="EMBL" id="CUP24798.1"/>
    </source>
</evidence>
<dbReference type="Proteomes" id="UP000260844">
    <property type="component" value="Unassembled WGS sequence"/>
</dbReference>
<dbReference type="PANTHER" id="PTHR45947">
    <property type="entry name" value="SULFOQUINOVOSYL TRANSFERASE SQD2"/>
    <property type="match status" value="1"/>
</dbReference>
<dbReference type="RefSeq" id="WP_005836111.1">
    <property type="nucleotide sequence ID" value="NZ_CACRTC010000026.1"/>
</dbReference>
<reference evidence="7" key="4">
    <citation type="submission" date="2022-10" db="EMBL/GenBank/DDBJ databases">
        <title>Human gut microbiome strain richness.</title>
        <authorList>
            <person name="Chen-Liaw A."/>
        </authorList>
    </citation>
    <scope>NUCLEOTIDE SEQUENCE</scope>
    <source>
        <strain evidence="7">A1_m1001262Bd0_191120</strain>
        <strain evidence="8">BSD2780061687st1_G10_BSD2780061687b_171204</strain>
    </source>
</reference>
<dbReference type="Proteomes" id="UP001214113">
    <property type="component" value="Unassembled WGS sequence"/>
</dbReference>
<name>A0A139JTV0_BACUN</name>
<feature type="domain" description="Glycosyl transferase family 1" evidence="1">
    <location>
        <begin position="224"/>
        <end position="383"/>
    </location>
</feature>
<evidence type="ECO:0000313" key="8">
    <source>
        <dbReference type="EMBL" id="MDC1856664.1"/>
    </source>
</evidence>
<dbReference type="Pfam" id="PF00534">
    <property type="entry name" value="Glycos_transf_1"/>
    <property type="match status" value="1"/>
</dbReference>